<dbReference type="AlphaFoldDB" id="A0A090KZS8"/>
<evidence type="ECO:0000313" key="6">
    <source>
        <dbReference type="EMBL" id="CEF60689.1"/>
    </source>
</evidence>
<evidence type="ECO:0000313" key="9">
    <source>
        <dbReference type="WormBase" id="SRAE_X000242200"/>
    </source>
</evidence>
<reference evidence="7" key="1">
    <citation type="submission" date="2014-09" db="EMBL/GenBank/DDBJ databases">
        <authorList>
            <person name="Martin A.A."/>
        </authorList>
    </citation>
    <scope>NUCLEOTIDE SEQUENCE</scope>
    <source>
        <strain evidence="7">ED321</strain>
    </source>
</reference>
<dbReference type="Proteomes" id="UP000035682">
    <property type="component" value="Unplaced"/>
</dbReference>
<sequence>MLKNKQFLLLTKLKKKIESREIYNSKKLLISNEIKDDENNKKIELDKTIDVNQNQFSLNNVDKKENKIDIPKKKIDILQPSYFGYLSGVLTTVWDEFGKKIDENSILKYKVKKDVGTKNDEQNLSKTKISKILIKDIPKVKVINMTKMHVNELLLAQSTSSKLLRIQALISHIQEFRSSRMTAIKNHLLIPHLLDLVETGKDVQVQEEARKCLSILGYPPYLKSSGIRILSIDGGGTRGIIGLTVLEAIEKTAGKKIYELFDFISGVSTGAILAVLLGIKKISVDECRRNYVDLSRRLFTQQKLPGVSGLLTLHSFYNTSLWTEILKENVGDSMTCADSAKYKDIPKISIVSCILNSPQLQPFVFRNYELPVGHDSQFKGGNNFKIWQAVQASSAAPGYFEEVRLGSIVHQDGGILANNPTAIAIHEAKHLWPNEDIQCVVSIGTGRSVSEIEFLNCDQYLTKTYSKISKIIDSATDSQATHICVNDLLPGGMYYRLNPYMSFPYALDEIEDSKLEQMKRDAELYVRRNIKKIEDCSKQLIKKPTLTHIIKKKVTNKLNQMGIFQNNF</sequence>
<keyword evidence="2 4" id="KW-0442">Lipid degradation</keyword>
<dbReference type="PANTHER" id="PTHR24185">
    <property type="entry name" value="CALCIUM-INDEPENDENT PHOSPHOLIPASE A2-GAMMA"/>
    <property type="match status" value="1"/>
</dbReference>
<dbReference type="GO" id="GO:0016020">
    <property type="term" value="C:membrane"/>
    <property type="evidence" value="ECO:0007669"/>
    <property type="project" value="TreeGrafter"/>
</dbReference>
<dbReference type="Gene3D" id="3.40.1090.10">
    <property type="entry name" value="Cytosolic phospholipase A2 catalytic domain"/>
    <property type="match status" value="1"/>
</dbReference>
<feature type="short sequence motif" description="DGA/G" evidence="4">
    <location>
        <begin position="412"/>
        <end position="414"/>
    </location>
</feature>
<evidence type="ECO:0000313" key="8">
    <source>
        <dbReference type="WBParaSite" id="SRAE_X000242200.1"/>
    </source>
</evidence>
<accession>A0A090KZS8</accession>
<evidence type="ECO:0000256" key="2">
    <source>
        <dbReference type="ARBA" id="ARBA00022963"/>
    </source>
</evidence>
<evidence type="ECO:0000256" key="1">
    <source>
        <dbReference type="ARBA" id="ARBA00022801"/>
    </source>
</evidence>
<dbReference type="SUPFAM" id="SSF52151">
    <property type="entry name" value="FabD/lysophospholipase-like"/>
    <property type="match status" value="1"/>
</dbReference>
<dbReference type="CTD" id="36385502"/>
<dbReference type="InterPro" id="IPR016035">
    <property type="entry name" value="Acyl_Trfase/lysoPLipase"/>
</dbReference>
<dbReference type="EMBL" id="LN609400">
    <property type="protein sequence ID" value="CEF60689.1"/>
    <property type="molecule type" value="Genomic_DNA"/>
</dbReference>
<evidence type="ECO:0000313" key="7">
    <source>
        <dbReference type="Proteomes" id="UP000035682"/>
    </source>
</evidence>
<dbReference type="OrthoDB" id="14252at2759"/>
<dbReference type="PANTHER" id="PTHR24185:SF1">
    <property type="entry name" value="CALCIUM-INDEPENDENT PHOSPHOLIPASE A2-GAMMA"/>
    <property type="match status" value="1"/>
</dbReference>
<keyword evidence="7" id="KW-1185">Reference proteome</keyword>
<protein>
    <submittedName>
        <fullName evidence="6 8">Calcium-independent phospholipase A2-gamma</fullName>
    </submittedName>
</protein>
<feature type="short sequence motif" description="GXSXG" evidence="4">
    <location>
        <begin position="266"/>
        <end position="270"/>
    </location>
</feature>
<dbReference type="InterPro" id="IPR045217">
    <property type="entry name" value="PNPLA8-like"/>
</dbReference>
<evidence type="ECO:0000256" key="4">
    <source>
        <dbReference type="PROSITE-ProRule" id="PRU01161"/>
    </source>
</evidence>
<keyword evidence="1 4" id="KW-0378">Hydrolase</keyword>
<reference evidence="6" key="2">
    <citation type="submission" date="2014-09" db="EMBL/GenBank/DDBJ databases">
        <authorList>
            <person name="Aslett A.Martin."/>
        </authorList>
    </citation>
    <scope>NUCLEOTIDE SEQUENCE</scope>
    <source>
        <strain evidence="6">ED321 Heterogonic</strain>
    </source>
</reference>
<organism evidence="6">
    <name type="scientific">Strongyloides ratti</name>
    <name type="common">Parasitic roundworm</name>
    <dbReference type="NCBI Taxonomy" id="34506"/>
    <lineage>
        <taxon>Eukaryota</taxon>
        <taxon>Metazoa</taxon>
        <taxon>Ecdysozoa</taxon>
        <taxon>Nematoda</taxon>
        <taxon>Chromadorea</taxon>
        <taxon>Rhabditida</taxon>
        <taxon>Tylenchina</taxon>
        <taxon>Panagrolaimomorpha</taxon>
        <taxon>Strongyloidoidea</taxon>
        <taxon>Strongyloididae</taxon>
        <taxon>Strongyloides</taxon>
    </lineage>
</organism>
<dbReference type="PROSITE" id="PS51635">
    <property type="entry name" value="PNPLA"/>
    <property type="match status" value="1"/>
</dbReference>
<dbReference type="GO" id="GO:0019369">
    <property type="term" value="P:arachidonate metabolic process"/>
    <property type="evidence" value="ECO:0007669"/>
    <property type="project" value="TreeGrafter"/>
</dbReference>
<reference evidence="8" key="3">
    <citation type="submission" date="2020-12" db="UniProtKB">
        <authorList>
            <consortium name="WormBaseParasite"/>
        </authorList>
    </citation>
    <scope>IDENTIFICATION</scope>
</reference>
<dbReference type="GO" id="GO:0047499">
    <property type="term" value="F:calcium-independent phospholipase A2 activity"/>
    <property type="evidence" value="ECO:0007669"/>
    <property type="project" value="TreeGrafter"/>
</dbReference>
<name>A0A090KZS8_STRRB</name>
<keyword evidence="3 4" id="KW-0443">Lipid metabolism</keyword>
<gene>
    <name evidence="6 8 9" type="ORF">SRAE_X000242200</name>
</gene>
<dbReference type="InterPro" id="IPR002641">
    <property type="entry name" value="PNPLA_dom"/>
</dbReference>
<dbReference type="WBParaSite" id="SRAE_X000242200.1">
    <property type="protein sequence ID" value="SRAE_X000242200.1"/>
    <property type="gene ID" value="WBGene00268008"/>
</dbReference>
<evidence type="ECO:0000256" key="3">
    <source>
        <dbReference type="ARBA" id="ARBA00023098"/>
    </source>
</evidence>
<proteinExistence type="predicted"/>
<evidence type="ECO:0000259" key="5">
    <source>
        <dbReference type="PROSITE" id="PS51635"/>
    </source>
</evidence>
<dbReference type="Pfam" id="PF01734">
    <property type="entry name" value="Patatin"/>
    <property type="match status" value="1"/>
</dbReference>
<feature type="domain" description="PNPLA" evidence="5">
    <location>
        <begin position="230"/>
        <end position="425"/>
    </location>
</feature>
<dbReference type="CDD" id="cd07211">
    <property type="entry name" value="Pat_PNPLA8"/>
    <property type="match status" value="1"/>
</dbReference>
<feature type="active site" description="Proton acceptor" evidence="4">
    <location>
        <position position="412"/>
    </location>
</feature>
<dbReference type="GeneID" id="36385502"/>
<dbReference type="GO" id="GO:0016042">
    <property type="term" value="P:lipid catabolic process"/>
    <property type="evidence" value="ECO:0007669"/>
    <property type="project" value="UniProtKB-UniRule"/>
</dbReference>
<dbReference type="WormBase" id="SRAE_X000242200">
    <property type="protein sequence ID" value="SRP06829"/>
    <property type="gene ID" value="WBGene00268008"/>
</dbReference>
<dbReference type="RefSeq" id="XP_024499898.1">
    <property type="nucleotide sequence ID" value="XM_024645635.1"/>
</dbReference>
<feature type="short sequence motif" description="GXGXXG" evidence="4">
    <location>
        <begin position="234"/>
        <end position="239"/>
    </location>
</feature>
<feature type="active site" description="Nucleophile" evidence="4">
    <location>
        <position position="268"/>
    </location>
</feature>